<accession>A0A2G2YCV7</accession>
<dbReference type="AlphaFoldDB" id="A0A2G2YCV7"/>
<protein>
    <recommendedName>
        <fullName evidence="3">Retrotransposon gag domain-containing protein</fullName>
    </recommendedName>
</protein>
<reference evidence="1 2" key="1">
    <citation type="journal article" date="2014" name="Nat. Genet.">
        <title>Genome sequence of the hot pepper provides insights into the evolution of pungency in Capsicum species.</title>
        <authorList>
            <person name="Kim S."/>
            <person name="Park M."/>
            <person name="Yeom S.I."/>
            <person name="Kim Y.M."/>
            <person name="Lee J.M."/>
            <person name="Lee H.A."/>
            <person name="Seo E."/>
            <person name="Choi J."/>
            <person name="Cheong K."/>
            <person name="Kim K.T."/>
            <person name="Jung K."/>
            <person name="Lee G.W."/>
            <person name="Oh S.K."/>
            <person name="Bae C."/>
            <person name="Kim S.B."/>
            <person name="Lee H.Y."/>
            <person name="Kim S.Y."/>
            <person name="Kim M.S."/>
            <person name="Kang B.C."/>
            <person name="Jo Y.D."/>
            <person name="Yang H.B."/>
            <person name="Jeong H.J."/>
            <person name="Kang W.H."/>
            <person name="Kwon J.K."/>
            <person name="Shin C."/>
            <person name="Lim J.Y."/>
            <person name="Park J.H."/>
            <person name="Huh J.H."/>
            <person name="Kim J.S."/>
            <person name="Kim B.D."/>
            <person name="Cohen O."/>
            <person name="Paran I."/>
            <person name="Suh M.C."/>
            <person name="Lee S.B."/>
            <person name="Kim Y.K."/>
            <person name="Shin Y."/>
            <person name="Noh S.J."/>
            <person name="Park J."/>
            <person name="Seo Y.S."/>
            <person name="Kwon S.Y."/>
            <person name="Kim H.A."/>
            <person name="Park J.M."/>
            <person name="Kim H.J."/>
            <person name="Choi S.B."/>
            <person name="Bosland P.W."/>
            <person name="Reeves G."/>
            <person name="Jo S.H."/>
            <person name="Lee B.W."/>
            <person name="Cho H.T."/>
            <person name="Choi H.S."/>
            <person name="Lee M.S."/>
            <person name="Yu Y."/>
            <person name="Do Choi Y."/>
            <person name="Park B.S."/>
            <person name="van Deynze A."/>
            <person name="Ashrafi H."/>
            <person name="Hill T."/>
            <person name="Kim W.T."/>
            <person name="Pai H.S."/>
            <person name="Ahn H.K."/>
            <person name="Yeam I."/>
            <person name="Giovannoni J.J."/>
            <person name="Rose J.K."/>
            <person name="Sorensen I."/>
            <person name="Lee S.J."/>
            <person name="Kim R.W."/>
            <person name="Choi I.Y."/>
            <person name="Choi B.S."/>
            <person name="Lim J.S."/>
            <person name="Lee Y.H."/>
            <person name="Choi D."/>
        </authorList>
    </citation>
    <scope>NUCLEOTIDE SEQUENCE [LARGE SCALE GENOMIC DNA]</scope>
    <source>
        <strain evidence="2">cv. CM334</strain>
    </source>
</reference>
<dbReference type="EMBL" id="AYRZ02000011">
    <property type="protein sequence ID" value="PHT67574.1"/>
    <property type="molecule type" value="Genomic_DNA"/>
</dbReference>
<reference evidence="1 2" key="2">
    <citation type="journal article" date="2017" name="Genome Biol.">
        <title>New reference genome sequences of hot pepper reveal the massive evolution of plant disease-resistance genes by retroduplication.</title>
        <authorList>
            <person name="Kim S."/>
            <person name="Park J."/>
            <person name="Yeom S.I."/>
            <person name="Kim Y.M."/>
            <person name="Seo E."/>
            <person name="Kim K.T."/>
            <person name="Kim M.S."/>
            <person name="Lee J.M."/>
            <person name="Cheong K."/>
            <person name="Shin H.S."/>
            <person name="Kim S.B."/>
            <person name="Han K."/>
            <person name="Lee J."/>
            <person name="Park M."/>
            <person name="Lee H.A."/>
            <person name="Lee H.Y."/>
            <person name="Lee Y."/>
            <person name="Oh S."/>
            <person name="Lee J.H."/>
            <person name="Choi E."/>
            <person name="Choi E."/>
            <person name="Lee S.E."/>
            <person name="Jeon J."/>
            <person name="Kim H."/>
            <person name="Choi G."/>
            <person name="Song H."/>
            <person name="Lee J."/>
            <person name="Lee S.C."/>
            <person name="Kwon J.K."/>
            <person name="Lee H.Y."/>
            <person name="Koo N."/>
            <person name="Hong Y."/>
            <person name="Kim R.W."/>
            <person name="Kang W.H."/>
            <person name="Huh J.H."/>
            <person name="Kang B.C."/>
            <person name="Yang T.J."/>
            <person name="Lee Y.H."/>
            <person name="Bennetzen J.L."/>
            <person name="Choi D."/>
        </authorList>
    </citation>
    <scope>NUCLEOTIDE SEQUENCE [LARGE SCALE GENOMIC DNA]</scope>
    <source>
        <strain evidence="2">cv. CM334</strain>
    </source>
</reference>
<evidence type="ECO:0000313" key="2">
    <source>
        <dbReference type="Proteomes" id="UP000222542"/>
    </source>
</evidence>
<evidence type="ECO:0000313" key="1">
    <source>
        <dbReference type="EMBL" id="PHT67574.1"/>
    </source>
</evidence>
<comment type="caution">
    <text evidence="1">The sequence shown here is derived from an EMBL/GenBank/DDBJ whole genome shotgun (WGS) entry which is preliminary data.</text>
</comment>
<sequence length="193" mass="21504">MEEFNKLSQTRTVEEFLGRFKNLKAQMIIRSSALNETYFLSSFIGALKKKIKFGVKMFKPTTLKLAIEQARLQEKTIEAAQKKDPVVVKPTAASVGSNYSRPTTVNTTKPNTFRLSPEQLNCMVDEEKTLPPEEIEIPEPPDLIIEGSTHSFIDEQVVSDTGYVAEYGAPMKVTVANGNYVMCHTTCMGFAGK</sequence>
<dbReference type="Proteomes" id="UP000222542">
    <property type="component" value="Unassembled WGS sequence"/>
</dbReference>
<organism evidence="1 2">
    <name type="scientific">Capsicum annuum</name>
    <name type="common">Capsicum pepper</name>
    <dbReference type="NCBI Taxonomy" id="4072"/>
    <lineage>
        <taxon>Eukaryota</taxon>
        <taxon>Viridiplantae</taxon>
        <taxon>Streptophyta</taxon>
        <taxon>Embryophyta</taxon>
        <taxon>Tracheophyta</taxon>
        <taxon>Spermatophyta</taxon>
        <taxon>Magnoliopsida</taxon>
        <taxon>eudicotyledons</taxon>
        <taxon>Gunneridae</taxon>
        <taxon>Pentapetalae</taxon>
        <taxon>asterids</taxon>
        <taxon>lamiids</taxon>
        <taxon>Solanales</taxon>
        <taxon>Solanaceae</taxon>
        <taxon>Solanoideae</taxon>
        <taxon>Capsiceae</taxon>
        <taxon>Capsicum</taxon>
    </lineage>
</organism>
<evidence type="ECO:0008006" key="3">
    <source>
        <dbReference type="Google" id="ProtNLM"/>
    </source>
</evidence>
<dbReference type="Gramene" id="PHT67574">
    <property type="protein sequence ID" value="PHT67574"/>
    <property type="gene ID" value="T459_27061"/>
</dbReference>
<gene>
    <name evidence="1" type="ORF">T459_27061</name>
</gene>
<keyword evidence="2" id="KW-1185">Reference proteome</keyword>
<proteinExistence type="predicted"/>
<name>A0A2G2YCV7_CAPAN</name>